<evidence type="ECO:0000256" key="1">
    <source>
        <dbReference type="SAM" id="SignalP"/>
    </source>
</evidence>
<feature type="chain" id="PRO_5013164856" evidence="1">
    <location>
        <begin position="19"/>
        <end position="143"/>
    </location>
</feature>
<gene>
    <name evidence="2" type="ORF">SAMN02949497_1566</name>
</gene>
<dbReference type="OrthoDB" id="9182060at2"/>
<protein>
    <submittedName>
        <fullName evidence="2">Uncharacterized protein</fullName>
    </submittedName>
</protein>
<reference evidence="2 3" key="1">
    <citation type="submission" date="2016-12" db="EMBL/GenBank/DDBJ databases">
        <authorList>
            <person name="Song W.-J."/>
            <person name="Kurnit D.M."/>
        </authorList>
    </citation>
    <scope>NUCLEOTIDE SEQUENCE [LARGE SCALE GENOMIC DNA]</scope>
    <source>
        <strain evidence="2 3">175</strain>
    </source>
</reference>
<keyword evidence="1" id="KW-0732">Signal</keyword>
<dbReference type="RefSeq" id="WP_085211471.1">
    <property type="nucleotide sequence ID" value="NZ_FXAM01000001.1"/>
</dbReference>
<organism evidence="2 3">
    <name type="scientific">Methylomagnum ishizawai</name>
    <dbReference type="NCBI Taxonomy" id="1760988"/>
    <lineage>
        <taxon>Bacteria</taxon>
        <taxon>Pseudomonadati</taxon>
        <taxon>Pseudomonadota</taxon>
        <taxon>Gammaproteobacteria</taxon>
        <taxon>Methylococcales</taxon>
        <taxon>Methylococcaceae</taxon>
        <taxon>Methylomagnum</taxon>
    </lineage>
</organism>
<dbReference type="Proteomes" id="UP000192923">
    <property type="component" value="Unassembled WGS sequence"/>
</dbReference>
<evidence type="ECO:0000313" key="2">
    <source>
        <dbReference type="EMBL" id="SMF94257.1"/>
    </source>
</evidence>
<sequence>MRKIFTLALLSCAGSALADAAPVLVDVPALVHASQAQVEQTLGAAEFCRKSRHGLACRYAAYGVEVVFAKDKAEQIIINDPGELPYDKSAIARLGFKGQEPEVATDEVMTWQTIPGIAELSLFPDHDKIDYALVVVTPPPGRK</sequence>
<dbReference type="EMBL" id="FXAM01000001">
    <property type="protein sequence ID" value="SMF94257.1"/>
    <property type="molecule type" value="Genomic_DNA"/>
</dbReference>
<evidence type="ECO:0000313" key="3">
    <source>
        <dbReference type="Proteomes" id="UP000192923"/>
    </source>
</evidence>
<dbReference type="AlphaFoldDB" id="A0A1Y6CVA6"/>
<dbReference type="STRING" id="1760988.SAMN02949497_1566"/>
<keyword evidence="3" id="KW-1185">Reference proteome</keyword>
<accession>A0A1Y6CVA6</accession>
<name>A0A1Y6CVA6_9GAMM</name>
<feature type="signal peptide" evidence="1">
    <location>
        <begin position="1"/>
        <end position="18"/>
    </location>
</feature>
<proteinExistence type="predicted"/>